<organism evidence="1 2">
    <name type="scientific">Rehmannia glutinosa</name>
    <name type="common">Chinese foxglove</name>
    <dbReference type="NCBI Taxonomy" id="99300"/>
    <lineage>
        <taxon>Eukaryota</taxon>
        <taxon>Viridiplantae</taxon>
        <taxon>Streptophyta</taxon>
        <taxon>Embryophyta</taxon>
        <taxon>Tracheophyta</taxon>
        <taxon>Spermatophyta</taxon>
        <taxon>Magnoliopsida</taxon>
        <taxon>eudicotyledons</taxon>
        <taxon>Gunneridae</taxon>
        <taxon>Pentapetalae</taxon>
        <taxon>asterids</taxon>
        <taxon>lamiids</taxon>
        <taxon>Lamiales</taxon>
        <taxon>Orobanchaceae</taxon>
        <taxon>Rehmannieae</taxon>
        <taxon>Rehmannia</taxon>
    </lineage>
</organism>
<dbReference type="Proteomes" id="UP001318860">
    <property type="component" value="Unassembled WGS sequence"/>
</dbReference>
<evidence type="ECO:0000313" key="2">
    <source>
        <dbReference type="Proteomes" id="UP001318860"/>
    </source>
</evidence>
<reference evidence="1 2" key="1">
    <citation type="journal article" date="2021" name="Comput. Struct. Biotechnol. J.">
        <title>De novo genome assembly of the potent medicinal plant Rehmannia glutinosa using nanopore technology.</title>
        <authorList>
            <person name="Ma L."/>
            <person name="Dong C."/>
            <person name="Song C."/>
            <person name="Wang X."/>
            <person name="Zheng X."/>
            <person name="Niu Y."/>
            <person name="Chen S."/>
            <person name="Feng W."/>
        </authorList>
    </citation>
    <scope>NUCLEOTIDE SEQUENCE [LARGE SCALE GENOMIC DNA]</scope>
    <source>
        <strain evidence="1">DH-2019</strain>
    </source>
</reference>
<keyword evidence="2" id="KW-1185">Reference proteome</keyword>
<accession>A0ABR0X506</accession>
<sequence>MGFRGNKFTWSRLAAHPRTQRARLDRSICNDLCRTIFRSWNIDILEAFSSDHSCLSIRLSSHPPHNLSLGKTTRPLRFEAMWVRSKDCEKIIADNWNLDIENIGDKIDNCRFGLLNWSKTEFGDLDKKITALKRSITNLRKSTISQSTRTTLLHLNTQLESLLSLHDLKWKQRAKQHWLREGDRNSKYFHAMASSRQATNHISSLRDEAGSLQTDPDRIQQIIGNYFADIFTSSSPSNTDIERALHRIRPRVSVSMAEALIQPFTGEEVSRALKHMHPFKSPGPDATTRSDTLKFAIELYTTLQDNVSILRKAVFILARTLTPQPVKLSPRILRIA</sequence>
<evidence type="ECO:0000313" key="1">
    <source>
        <dbReference type="EMBL" id="KAK6153659.1"/>
    </source>
</evidence>
<name>A0ABR0X506_REHGL</name>
<dbReference type="PANTHER" id="PTHR33710:SF77">
    <property type="entry name" value="DNASE I-LIKE SUPERFAMILY PROTEIN"/>
    <property type="match status" value="1"/>
</dbReference>
<gene>
    <name evidence="1" type="ORF">DH2020_013298</name>
</gene>
<evidence type="ECO:0008006" key="3">
    <source>
        <dbReference type="Google" id="ProtNLM"/>
    </source>
</evidence>
<comment type="caution">
    <text evidence="1">The sequence shown here is derived from an EMBL/GenBank/DDBJ whole genome shotgun (WGS) entry which is preliminary data.</text>
</comment>
<protein>
    <recommendedName>
        <fullName evidence="3">Endonuclease/exonuclease/phosphatase domain-containing protein</fullName>
    </recommendedName>
</protein>
<dbReference type="PANTHER" id="PTHR33710">
    <property type="entry name" value="BNAC02G09200D PROTEIN"/>
    <property type="match status" value="1"/>
</dbReference>
<proteinExistence type="predicted"/>
<dbReference type="EMBL" id="JABTTQ020000006">
    <property type="protein sequence ID" value="KAK6153659.1"/>
    <property type="molecule type" value="Genomic_DNA"/>
</dbReference>